<dbReference type="AlphaFoldDB" id="A0A2S9QQP5"/>
<evidence type="ECO:0000313" key="2">
    <source>
        <dbReference type="Proteomes" id="UP000238650"/>
    </source>
</evidence>
<name>A0A2S9QQP5_9MICO</name>
<gene>
    <name evidence="1" type="ORF">B4915_02170</name>
</gene>
<dbReference type="RefSeq" id="WP_105804218.1">
    <property type="nucleotide sequence ID" value="NZ_MWZD01000013.1"/>
</dbReference>
<sequence>MAIREHITVDIATVDINDEYRVELRQRRKRQDYSPAQARALAAELIYQALAAENAIDEDMHERRGRLVEGQIRTLSGEVVL</sequence>
<comment type="caution">
    <text evidence="1">The sequence shown here is derived from an EMBL/GenBank/DDBJ whole genome shotgun (WGS) entry which is preliminary data.</text>
</comment>
<protein>
    <submittedName>
        <fullName evidence="1">Uncharacterized protein</fullName>
    </submittedName>
</protein>
<organism evidence="1 2">
    <name type="scientific">Leucobacter massiliensis</name>
    <dbReference type="NCBI Taxonomy" id="1686285"/>
    <lineage>
        <taxon>Bacteria</taxon>
        <taxon>Bacillati</taxon>
        <taxon>Actinomycetota</taxon>
        <taxon>Actinomycetes</taxon>
        <taxon>Micrococcales</taxon>
        <taxon>Microbacteriaceae</taxon>
        <taxon>Leucobacter</taxon>
    </lineage>
</organism>
<proteinExistence type="predicted"/>
<evidence type="ECO:0000313" key="1">
    <source>
        <dbReference type="EMBL" id="PRI11904.1"/>
    </source>
</evidence>
<dbReference type="OrthoDB" id="4992632at2"/>
<reference evidence="1 2" key="1">
    <citation type="journal article" date="2017" name="New Microbes New Infect">
        <title>Genome sequence of 'Leucobacter massiliensis' sp. nov. isolated from human pharynx after travel to the 2014 Hajj.</title>
        <authorList>
            <person name="Leangapichart T."/>
            <person name="Gautret P."/>
            <person name="Nguyen T.T."/>
            <person name="Armstrong N."/>
            <person name="Rolain J.M."/>
        </authorList>
    </citation>
    <scope>NUCLEOTIDE SEQUENCE [LARGE SCALE GENOMIC DNA]</scope>
    <source>
        <strain evidence="1 2">122RC15</strain>
    </source>
</reference>
<dbReference type="EMBL" id="MWZD01000013">
    <property type="protein sequence ID" value="PRI11904.1"/>
    <property type="molecule type" value="Genomic_DNA"/>
</dbReference>
<accession>A0A2S9QQP5</accession>
<dbReference type="Proteomes" id="UP000238650">
    <property type="component" value="Unassembled WGS sequence"/>
</dbReference>
<keyword evidence="2" id="KW-1185">Reference proteome</keyword>